<evidence type="ECO:0000313" key="2">
    <source>
        <dbReference type="EMBL" id="SHJ23375.1"/>
    </source>
</evidence>
<comment type="caution">
    <text evidence="2">The sequence shown here is derived from an EMBL/GenBank/DDBJ whole genome shotgun (WGS) entry which is preliminary data.</text>
</comment>
<name>A0A8G2C9Y6_9BACT</name>
<organism evidence="2 3">
    <name type="scientific">Halodesulfovibrio aestuarii</name>
    <dbReference type="NCBI Taxonomy" id="126333"/>
    <lineage>
        <taxon>Bacteria</taxon>
        <taxon>Pseudomonadati</taxon>
        <taxon>Thermodesulfobacteriota</taxon>
        <taxon>Desulfovibrionia</taxon>
        <taxon>Desulfovibrionales</taxon>
        <taxon>Desulfovibrionaceae</taxon>
        <taxon>Halodesulfovibrio</taxon>
    </lineage>
</organism>
<gene>
    <name evidence="1" type="ORF">AB2Z07_09445</name>
    <name evidence="2" type="ORF">SAMN05660830_01878</name>
</gene>
<dbReference type="AlphaFoldDB" id="A0A8G2C9Y6"/>
<dbReference type="RefSeq" id="WP_019999953.1">
    <property type="nucleotide sequence ID" value="NZ_CP192217.1"/>
</dbReference>
<evidence type="ECO:0000313" key="4">
    <source>
        <dbReference type="Proteomes" id="UP001568358"/>
    </source>
</evidence>
<reference evidence="1 4" key="2">
    <citation type="submission" date="2024-07" db="EMBL/GenBank/DDBJ databases">
        <title>Active virus-host system and metabolic interactions in a Lokiarchaeon culture.</title>
        <authorList>
            <person name="Ponce Toledo R.I."/>
            <person name="Rodrigues Oliveira T."/>
            <person name="Schleper C."/>
        </authorList>
    </citation>
    <scope>NUCLEOTIDE SEQUENCE [LARGE SCALE GENOMIC DNA]</scope>
    <source>
        <strain evidence="1 4">B35</strain>
    </source>
</reference>
<protein>
    <submittedName>
        <fullName evidence="2">Uncharacterized protein</fullName>
    </submittedName>
</protein>
<dbReference type="EMBL" id="JBFSOO010000006">
    <property type="protein sequence ID" value="MEZ6853753.1"/>
    <property type="molecule type" value="Genomic_DNA"/>
</dbReference>
<proteinExistence type="predicted"/>
<accession>A0A8G2C9Y6</accession>
<dbReference type="EMBL" id="FQZR01000004">
    <property type="protein sequence ID" value="SHJ23375.1"/>
    <property type="molecule type" value="Genomic_DNA"/>
</dbReference>
<dbReference type="Proteomes" id="UP000184001">
    <property type="component" value="Unassembled WGS sequence"/>
</dbReference>
<reference evidence="2 3" key="1">
    <citation type="submission" date="2016-11" db="EMBL/GenBank/DDBJ databases">
        <authorList>
            <person name="Varghese N."/>
            <person name="Submissions S."/>
        </authorList>
    </citation>
    <scope>NUCLEOTIDE SEQUENCE [LARGE SCALE GENOMIC DNA]</scope>
    <source>
        <strain evidence="2 3">DSM 17919</strain>
    </source>
</reference>
<evidence type="ECO:0000313" key="1">
    <source>
        <dbReference type="EMBL" id="MEZ6853753.1"/>
    </source>
</evidence>
<evidence type="ECO:0000313" key="3">
    <source>
        <dbReference type="Proteomes" id="UP000184001"/>
    </source>
</evidence>
<keyword evidence="4" id="KW-1185">Reference proteome</keyword>
<dbReference type="Proteomes" id="UP001568358">
    <property type="component" value="Unassembled WGS sequence"/>
</dbReference>
<sequence length="230" mass="25470">MKKIFLLLLLSGLISLGISSYTTVSINPILKKTVHYIGPRVMGSKVQLEDAKLSTLSGYGSLQNVYLGNPVGFPRGHCIQIGAIDVDMLPSSIGTGTIIINDLTIKDMDIAFITQRKENNFALLLQNLRRKLPEAPVFPPNPSKEIDYANVIGNRYVIKNVHIISPSVSGSMPKPQKANFSVMMDDMNFSDIGAPEHGVPFLVALEQILAKIENRVRYAVMDTYARYKNY</sequence>